<protein>
    <submittedName>
        <fullName evidence="1">Uncharacterized protein</fullName>
    </submittedName>
</protein>
<reference evidence="1 2" key="2">
    <citation type="journal article" date="2022" name="Mol. Ecol. Resour.">
        <title>The genomes of chicory, endive, great burdock and yacon provide insights into Asteraceae paleo-polyploidization history and plant inulin production.</title>
        <authorList>
            <person name="Fan W."/>
            <person name="Wang S."/>
            <person name="Wang H."/>
            <person name="Wang A."/>
            <person name="Jiang F."/>
            <person name="Liu H."/>
            <person name="Zhao H."/>
            <person name="Xu D."/>
            <person name="Zhang Y."/>
        </authorList>
    </citation>
    <scope>NUCLEOTIDE SEQUENCE [LARGE SCALE GENOMIC DNA]</scope>
    <source>
        <strain evidence="2">cv. Niubang</strain>
    </source>
</reference>
<dbReference type="EMBL" id="CM042060">
    <property type="protein sequence ID" value="KAI3678856.1"/>
    <property type="molecule type" value="Genomic_DNA"/>
</dbReference>
<comment type="caution">
    <text evidence="1">The sequence shown here is derived from an EMBL/GenBank/DDBJ whole genome shotgun (WGS) entry which is preliminary data.</text>
</comment>
<accession>A0ACB8Y5L1</accession>
<organism evidence="1 2">
    <name type="scientific">Arctium lappa</name>
    <name type="common">Greater burdock</name>
    <name type="synonym">Lappa major</name>
    <dbReference type="NCBI Taxonomy" id="4217"/>
    <lineage>
        <taxon>Eukaryota</taxon>
        <taxon>Viridiplantae</taxon>
        <taxon>Streptophyta</taxon>
        <taxon>Embryophyta</taxon>
        <taxon>Tracheophyta</taxon>
        <taxon>Spermatophyta</taxon>
        <taxon>Magnoliopsida</taxon>
        <taxon>eudicotyledons</taxon>
        <taxon>Gunneridae</taxon>
        <taxon>Pentapetalae</taxon>
        <taxon>asterids</taxon>
        <taxon>campanulids</taxon>
        <taxon>Asterales</taxon>
        <taxon>Asteraceae</taxon>
        <taxon>Carduoideae</taxon>
        <taxon>Cardueae</taxon>
        <taxon>Arctiinae</taxon>
        <taxon>Arctium</taxon>
    </lineage>
</organism>
<keyword evidence="2" id="KW-1185">Reference proteome</keyword>
<evidence type="ECO:0000313" key="1">
    <source>
        <dbReference type="EMBL" id="KAI3678856.1"/>
    </source>
</evidence>
<sequence length="319" mass="36630">MATDQSKDDVSDQFRPWIDLPRDILSQIIIRLTLIDLLSFRGTCKDFRSATSGASAQIQSSLPPWILLFNKNDHSECILYNDRESKTYKRKIPDLEGVICLASYQGWLLLFNNGSVFFFCPVSLVKIRLPDFPHRRFDGHVASFSDVPTSPDCIVTVINRVNVLAVEVNVISKGQKSWTKHVVPHNKGLSTMITAAMFDGKSRTFYYMDDAKSLLLFSVNDKKWKPCQIVESGSKNSEPLPYRYIEDVFLKKSHRLRGPLEVEDDEDIALCGFTDPNHSLHRPALYLNEYIDGFCDSTSLRRAVWIQPRFFEADRNHDW</sequence>
<gene>
    <name evidence="1" type="ORF">L6452_38160</name>
</gene>
<name>A0ACB8Y5L1_ARCLA</name>
<dbReference type="Proteomes" id="UP001055879">
    <property type="component" value="Linkage Group LG14"/>
</dbReference>
<proteinExistence type="predicted"/>
<evidence type="ECO:0000313" key="2">
    <source>
        <dbReference type="Proteomes" id="UP001055879"/>
    </source>
</evidence>
<reference evidence="2" key="1">
    <citation type="journal article" date="2022" name="Mol. Ecol. Resour.">
        <title>The genomes of chicory, endive, great burdock and yacon provide insights into Asteraceae palaeo-polyploidization history and plant inulin production.</title>
        <authorList>
            <person name="Fan W."/>
            <person name="Wang S."/>
            <person name="Wang H."/>
            <person name="Wang A."/>
            <person name="Jiang F."/>
            <person name="Liu H."/>
            <person name="Zhao H."/>
            <person name="Xu D."/>
            <person name="Zhang Y."/>
        </authorList>
    </citation>
    <scope>NUCLEOTIDE SEQUENCE [LARGE SCALE GENOMIC DNA]</scope>
    <source>
        <strain evidence="2">cv. Niubang</strain>
    </source>
</reference>